<protein>
    <submittedName>
        <fullName evidence="1">Uncharacterized protein</fullName>
    </submittedName>
</protein>
<evidence type="ECO:0000313" key="1">
    <source>
        <dbReference type="EMBL" id="EME45545.1"/>
    </source>
</evidence>
<dbReference type="EMBL" id="KB446538">
    <property type="protein sequence ID" value="EME45545.1"/>
    <property type="molecule type" value="Genomic_DNA"/>
</dbReference>
<accession>N1PT42</accession>
<dbReference type="HOGENOM" id="CLU_1938111_0_0_1"/>
<gene>
    <name evidence="1" type="ORF">DOTSEDRAFT_34032</name>
</gene>
<sequence length="130" mass="15097">MDLDIVFCIRYHSSHRMVYYLGVGSQWRPDASFADQRADLTRRRHLSPQSARQRRHMVLVGLAKGLETELAIMQYSCERDEWFVLEDVACSGTLLAKPWLCKLSANFTNRVDEDHADPSQFRLIIEHSQS</sequence>
<name>N1PT42_DOTSN</name>
<proteinExistence type="predicted"/>
<evidence type="ECO:0000313" key="2">
    <source>
        <dbReference type="Proteomes" id="UP000016933"/>
    </source>
</evidence>
<organism evidence="1 2">
    <name type="scientific">Dothistroma septosporum (strain NZE10 / CBS 128990)</name>
    <name type="common">Red band needle blight fungus</name>
    <name type="synonym">Mycosphaerella pini</name>
    <dbReference type="NCBI Taxonomy" id="675120"/>
    <lineage>
        <taxon>Eukaryota</taxon>
        <taxon>Fungi</taxon>
        <taxon>Dikarya</taxon>
        <taxon>Ascomycota</taxon>
        <taxon>Pezizomycotina</taxon>
        <taxon>Dothideomycetes</taxon>
        <taxon>Dothideomycetidae</taxon>
        <taxon>Mycosphaerellales</taxon>
        <taxon>Mycosphaerellaceae</taxon>
        <taxon>Dothistroma</taxon>
    </lineage>
</organism>
<reference evidence="1 2" key="2">
    <citation type="journal article" date="2012" name="PLoS Pathog.">
        <title>Diverse lifestyles and strategies of plant pathogenesis encoded in the genomes of eighteen Dothideomycetes fungi.</title>
        <authorList>
            <person name="Ohm R.A."/>
            <person name="Feau N."/>
            <person name="Henrissat B."/>
            <person name="Schoch C.L."/>
            <person name="Horwitz B.A."/>
            <person name="Barry K.W."/>
            <person name="Condon B.J."/>
            <person name="Copeland A.C."/>
            <person name="Dhillon B."/>
            <person name="Glaser F."/>
            <person name="Hesse C.N."/>
            <person name="Kosti I."/>
            <person name="LaButti K."/>
            <person name="Lindquist E.A."/>
            <person name="Lucas S."/>
            <person name="Salamov A.A."/>
            <person name="Bradshaw R.E."/>
            <person name="Ciuffetti L."/>
            <person name="Hamelin R.C."/>
            <person name="Kema G.H.J."/>
            <person name="Lawrence C."/>
            <person name="Scott J.A."/>
            <person name="Spatafora J.W."/>
            <person name="Turgeon B.G."/>
            <person name="de Wit P.J.G.M."/>
            <person name="Zhong S."/>
            <person name="Goodwin S.B."/>
            <person name="Grigoriev I.V."/>
        </authorList>
    </citation>
    <scope>NUCLEOTIDE SEQUENCE [LARGE SCALE GENOMIC DNA]</scope>
    <source>
        <strain evidence="2">NZE10 / CBS 128990</strain>
    </source>
</reference>
<reference evidence="2" key="1">
    <citation type="journal article" date="2012" name="PLoS Genet.">
        <title>The genomes of the fungal plant pathogens Cladosporium fulvum and Dothistroma septosporum reveal adaptation to different hosts and lifestyles but also signatures of common ancestry.</title>
        <authorList>
            <person name="de Wit P.J.G.M."/>
            <person name="van der Burgt A."/>
            <person name="Oekmen B."/>
            <person name="Stergiopoulos I."/>
            <person name="Abd-Elsalam K.A."/>
            <person name="Aerts A.L."/>
            <person name="Bahkali A.H."/>
            <person name="Beenen H.G."/>
            <person name="Chettri P."/>
            <person name="Cox M.P."/>
            <person name="Datema E."/>
            <person name="de Vries R.P."/>
            <person name="Dhillon B."/>
            <person name="Ganley A.R."/>
            <person name="Griffiths S.A."/>
            <person name="Guo Y."/>
            <person name="Hamelin R.C."/>
            <person name="Henrissat B."/>
            <person name="Kabir M.S."/>
            <person name="Jashni M.K."/>
            <person name="Kema G."/>
            <person name="Klaubauf S."/>
            <person name="Lapidus A."/>
            <person name="Levasseur A."/>
            <person name="Lindquist E."/>
            <person name="Mehrabi R."/>
            <person name="Ohm R.A."/>
            <person name="Owen T.J."/>
            <person name="Salamov A."/>
            <person name="Schwelm A."/>
            <person name="Schijlen E."/>
            <person name="Sun H."/>
            <person name="van den Burg H.A."/>
            <person name="van Ham R.C.H.J."/>
            <person name="Zhang S."/>
            <person name="Goodwin S.B."/>
            <person name="Grigoriev I.V."/>
            <person name="Collemare J."/>
            <person name="Bradshaw R.E."/>
        </authorList>
    </citation>
    <scope>NUCLEOTIDE SEQUENCE [LARGE SCALE GENOMIC DNA]</scope>
    <source>
        <strain evidence="2">NZE10 / CBS 128990</strain>
    </source>
</reference>
<keyword evidence="2" id="KW-1185">Reference proteome</keyword>
<dbReference type="Proteomes" id="UP000016933">
    <property type="component" value="Unassembled WGS sequence"/>
</dbReference>
<dbReference type="AlphaFoldDB" id="N1PT42"/>